<reference evidence="1 2" key="1">
    <citation type="submission" date="2024-09" db="EMBL/GenBank/DDBJ databases">
        <title>Paenibacillus zeirhizospherea sp. nov., isolated from surface of the maize (Zea mays) roots in a horticulture field, Hungary.</title>
        <authorList>
            <person name="Marton D."/>
            <person name="Farkas M."/>
            <person name="Bedics A."/>
            <person name="Toth E."/>
            <person name="Tancsics A."/>
            <person name="Boka K."/>
            <person name="Maroti G."/>
            <person name="Kriszt B."/>
            <person name="Cserhati M."/>
        </authorList>
    </citation>
    <scope>NUCLEOTIDE SEQUENCE [LARGE SCALE GENOMIC DNA]</scope>
    <source>
        <strain evidence="1 2">KCTC 33519</strain>
    </source>
</reference>
<proteinExistence type="predicted"/>
<accession>A0ABV5AZ71</accession>
<comment type="caution">
    <text evidence="1">The sequence shown here is derived from an EMBL/GenBank/DDBJ whole genome shotgun (WGS) entry which is preliminary data.</text>
</comment>
<gene>
    <name evidence="1" type="ORF">ACE41H_22475</name>
</gene>
<dbReference type="EMBL" id="JBHHMI010000033">
    <property type="protein sequence ID" value="MFB5269528.1"/>
    <property type="molecule type" value="Genomic_DNA"/>
</dbReference>
<dbReference type="RefSeq" id="WP_375357800.1">
    <property type="nucleotide sequence ID" value="NZ_JBHHMI010000033.1"/>
</dbReference>
<name>A0ABV5AZ71_9BACL</name>
<sequence>MNNIHENVNVEETEKNEQIVSSQVDTKSLLEEFGVLSHVEYGY</sequence>
<protein>
    <submittedName>
        <fullName evidence="1">Uncharacterized protein</fullName>
    </submittedName>
</protein>
<keyword evidence="2" id="KW-1185">Reference proteome</keyword>
<evidence type="ECO:0000313" key="1">
    <source>
        <dbReference type="EMBL" id="MFB5269528.1"/>
    </source>
</evidence>
<dbReference type="Proteomes" id="UP001580346">
    <property type="component" value="Unassembled WGS sequence"/>
</dbReference>
<organism evidence="1 2">
    <name type="scientific">Paenibacillus enshidis</name>
    <dbReference type="NCBI Taxonomy" id="1458439"/>
    <lineage>
        <taxon>Bacteria</taxon>
        <taxon>Bacillati</taxon>
        <taxon>Bacillota</taxon>
        <taxon>Bacilli</taxon>
        <taxon>Bacillales</taxon>
        <taxon>Paenibacillaceae</taxon>
        <taxon>Paenibacillus</taxon>
    </lineage>
</organism>
<evidence type="ECO:0000313" key="2">
    <source>
        <dbReference type="Proteomes" id="UP001580346"/>
    </source>
</evidence>